<reference evidence="1 2" key="1">
    <citation type="submission" date="2024-04" db="EMBL/GenBank/DDBJ databases">
        <title>Tritrichomonas musculus Genome.</title>
        <authorList>
            <person name="Alves-Ferreira E."/>
            <person name="Grigg M."/>
            <person name="Lorenzi H."/>
            <person name="Galac M."/>
        </authorList>
    </citation>
    <scope>NUCLEOTIDE SEQUENCE [LARGE SCALE GENOMIC DNA]</scope>
    <source>
        <strain evidence="1 2">EAF2021</strain>
    </source>
</reference>
<gene>
    <name evidence="1" type="ORF">M9Y10_037540</name>
</gene>
<accession>A0ABR2GRT3</accession>
<comment type="caution">
    <text evidence="1">The sequence shown here is derived from an EMBL/GenBank/DDBJ whole genome shotgun (WGS) entry which is preliminary data.</text>
</comment>
<organism evidence="1 2">
    <name type="scientific">Tritrichomonas musculus</name>
    <dbReference type="NCBI Taxonomy" id="1915356"/>
    <lineage>
        <taxon>Eukaryota</taxon>
        <taxon>Metamonada</taxon>
        <taxon>Parabasalia</taxon>
        <taxon>Tritrichomonadida</taxon>
        <taxon>Tritrichomonadidae</taxon>
        <taxon>Tritrichomonas</taxon>
    </lineage>
</organism>
<protein>
    <submittedName>
        <fullName evidence="1">Uncharacterized protein</fullName>
    </submittedName>
</protein>
<sequence>MKDTWMKDTLNHQSLVTDIEFFFYNLHEKYSKNVFMIALYRFQCFCQMPSPKFIVPYNVYYIKGNSPENLKSIDTFRRDENFNKLINFLQTIKYPIFKNYFWNVTFPNALGSFISKEHCLIALKLLKSLQDHEDFLSSGVISFIGNNYLFQNTFLNTFYTLINRLCKDPESYVWCQYKSDLFESIIQESLERALNKLNPQQIEAINLFHQKYSEKAEEKIFTDIILFNIQNIWPYSPLFISNEMLYKNITHESQLVTDLEDKYVKSDEAKENRKKFLEKFFETAKNLTIDGEILIAHFFSNITDPVIISELDRAILDSIYNTSTDDAREFNDLKSDKLFEYIQEKVFKFKTIFVQLKKQTSLKYKPKIIHSQELLNRWNKHVSDCKDLNLNPLSPIFNGHQIDPEVAYYGLYKEYHEQKANNKFIEEVSKLMTCVVPLNLHDESQKVFLQIYSMILADKALNNYHEDKLEDFLHSLYAAHFASLFCNIPKDTIYSFKNRTKFEPFSELFEKVFDRNEIEINLKSCFNEFFNDDKTYSSLKNFLAQYLNLFKTEINCAILKDKLFDSTKKKGIENACRDLVVDKRMTDYIMSSLATFGQIEYSFVVIHFLNKPQKIESEKISFGEKTFPNKKLDKFLTEKMDDLGVFSYIESVCYCLFEQFKSDDRSVLMGNLLASVPVILKMMDQFYFVQEGDVEPHPLLYDLIKTKNQFDNVKMVKELAKHILRFANTNYRMCKYEDLIDENINGSDNVDAFFVNLISLMIEELSENEEIKYFSSINYIIEKLKNLHDLLD</sequence>
<dbReference type="EMBL" id="JAPFFF010000064">
    <property type="protein sequence ID" value="KAK8836606.1"/>
    <property type="molecule type" value="Genomic_DNA"/>
</dbReference>
<name>A0ABR2GRT3_9EUKA</name>
<dbReference type="Proteomes" id="UP001470230">
    <property type="component" value="Unassembled WGS sequence"/>
</dbReference>
<proteinExistence type="predicted"/>
<evidence type="ECO:0000313" key="2">
    <source>
        <dbReference type="Proteomes" id="UP001470230"/>
    </source>
</evidence>
<keyword evidence="2" id="KW-1185">Reference proteome</keyword>
<evidence type="ECO:0000313" key="1">
    <source>
        <dbReference type="EMBL" id="KAK8836606.1"/>
    </source>
</evidence>